<gene>
    <name evidence="3" type="primary">LOC112284491</name>
</gene>
<evidence type="ECO:0000256" key="2">
    <source>
        <dbReference type="ARBA" id="ARBA00022801"/>
    </source>
</evidence>
<dbReference type="InterPro" id="IPR001087">
    <property type="entry name" value="GDSL"/>
</dbReference>
<dbReference type="CDD" id="cd01837">
    <property type="entry name" value="SGNH_plant_lipase_like"/>
    <property type="match status" value="1"/>
</dbReference>
<dbReference type="Gene3D" id="3.40.50.1110">
    <property type="entry name" value="SGNH hydrolase"/>
    <property type="match status" value="1"/>
</dbReference>
<dbReference type="EMBL" id="ABEU02000007">
    <property type="status" value="NOT_ANNOTATED_CDS"/>
    <property type="molecule type" value="Genomic_DNA"/>
</dbReference>
<dbReference type="PANTHER" id="PTHR45648">
    <property type="entry name" value="GDSL LIPASE/ACYLHYDROLASE FAMILY PROTEIN (AFU_ORTHOLOGUE AFUA_4G14700)"/>
    <property type="match status" value="1"/>
</dbReference>
<keyword evidence="4" id="KW-1185">Reference proteome</keyword>
<evidence type="ECO:0000256" key="1">
    <source>
        <dbReference type="ARBA" id="ARBA00008668"/>
    </source>
</evidence>
<dbReference type="GeneID" id="112284491"/>
<dbReference type="KEGG" id="ppp:112284491"/>
<evidence type="ECO:0000313" key="3">
    <source>
        <dbReference type="EnsemblPlants" id="Pp3c7_12790V3.2"/>
    </source>
</evidence>
<dbReference type="RefSeq" id="XP_024380085.1">
    <property type="nucleotide sequence ID" value="XM_024524317.2"/>
</dbReference>
<dbReference type="AlphaFoldDB" id="A0A7I4EH23"/>
<protein>
    <submittedName>
        <fullName evidence="3">Uncharacterized protein</fullName>
    </submittedName>
</protein>
<dbReference type="Gramene" id="Pp3c7_12790V3.2">
    <property type="protein sequence ID" value="Pp3c7_12790V3.2"/>
    <property type="gene ID" value="Pp3c7_12790"/>
</dbReference>
<reference evidence="3" key="3">
    <citation type="submission" date="2020-12" db="UniProtKB">
        <authorList>
            <consortium name="EnsemblPlants"/>
        </authorList>
    </citation>
    <scope>IDENTIFICATION</scope>
</reference>
<dbReference type="OMA" id="MYTIGAR"/>
<keyword evidence="2" id="KW-0378">Hydrolase</keyword>
<reference evidence="3 4" key="1">
    <citation type="journal article" date="2008" name="Science">
        <title>The Physcomitrella genome reveals evolutionary insights into the conquest of land by plants.</title>
        <authorList>
            <person name="Rensing S."/>
            <person name="Lang D."/>
            <person name="Zimmer A."/>
            <person name="Terry A."/>
            <person name="Salamov A."/>
            <person name="Shapiro H."/>
            <person name="Nishiyama T."/>
            <person name="Perroud P.-F."/>
            <person name="Lindquist E."/>
            <person name="Kamisugi Y."/>
            <person name="Tanahashi T."/>
            <person name="Sakakibara K."/>
            <person name="Fujita T."/>
            <person name="Oishi K."/>
            <person name="Shin-I T."/>
            <person name="Kuroki Y."/>
            <person name="Toyoda A."/>
            <person name="Suzuki Y."/>
            <person name="Hashimoto A."/>
            <person name="Yamaguchi K."/>
            <person name="Sugano A."/>
            <person name="Kohara Y."/>
            <person name="Fujiyama A."/>
            <person name="Anterola A."/>
            <person name="Aoki S."/>
            <person name="Ashton N."/>
            <person name="Barbazuk W.B."/>
            <person name="Barker E."/>
            <person name="Bennetzen J."/>
            <person name="Bezanilla M."/>
            <person name="Blankenship R."/>
            <person name="Cho S.H."/>
            <person name="Dutcher S."/>
            <person name="Estelle M."/>
            <person name="Fawcett J.A."/>
            <person name="Gundlach H."/>
            <person name="Hanada K."/>
            <person name="Heyl A."/>
            <person name="Hicks K.A."/>
            <person name="Hugh J."/>
            <person name="Lohr M."/>
            <person name="Mayer K."/>
            <person name="Melkozernov A."/>
            <person name="Murata T."/>
            <person name="Nelson D."/>
            <person name="Pils B."/>
            <person name="Prigge M."/>
            <person name="Reiss B."/>
            <person name="Renner T."/>
            <person name="Rombauts S."/>
            <person name="Rushton P."/>
            <person name="Sanderfoot A."/>
            <person name="Schween G."/>
            <person name="Shiu S.-H."/>
            <person name="Stueber K."/>
            <person name="Theodoulou F.L."/>
            <person name="Tu H."/>
            <person name="Van de Peer Y."/>
            <person name="Verrier P.J."/>
            <person name="Waters E."/>
            <person name="Wood A."/>
            <person name="Yang L."/>
            <person name="Cove D."/>
            <person name="Cuming A."/>
            <person name="Hasebe M."/>
            <person name="Lucas S."/>
            <person name="Mishler D.B."/>
            <person name="Reski R."/>
            <person name="Grigoriev I."/>
            <person name="Quatrano R.S."/>
            <person name="Boore J.L."/>
        </authorList>
    </citation>
    <scope>NUCLEOTIDE SEQUENCE [LARGE SCALE GENOMIC DNA]</scope>
    <source>
        <strain evidence="3 4">cv. Gransden 2004</strain>
    </source>
</reference>
<dbReference type="RefSeq" id="XP_024380087.1">
    <property type="nucleotide sequence ID" value="XM_024524319.2"/>
</dbReference>
<proteinExistence type="inferred from homology"/>
<dbReference type="Pfam" id="PF00657">
    <property type="entry name" value="Lipase_GDSL"/>
    <property type="match status" value="1"/>
</dbReference>
<accession>A0A7I4EH23</accession>
<organism evidence="3 4">
    <name type="scientific">Physcomitrium patens</name>
    <name type="common">Spreading-leaved earth moss</name>
    <name type="synonym">Physcomitrella patens</name>
    <dbReference type="NCBI Taxonomy" id="3218"/>
    <lineage>
        <taxon>Eukaryota</taxon>
        <taxon>Viridiplantae</taxon>
        <taxon>Streptophyta</taxon>
        <taxon>Embryophyta</taxon>
        <taxon>Bryophyta</taxon>
        <taxon>Bryophytina</taxon>
        <taxon>Bryopsida</taxon>
        <taxon>Funariidae</taxon>
        <taxon>Funariales</taxon>
        <taxon>Funariaceae</taxon>
        <taxon>Physcomitrium</taxon>
    </lineage>
</organism>
<dbReference type="RefSeq" id="XP_024380089.1">
    <property type="nucleotide sequence ID" value="XM_024524321.2"/>
</dbReference>
<dbReference type="GO" id="GO:0016788">
    <property type="term" value="F:hydrolase activity, acting on ester bonds"/>
    <property type="evidence" value="ECO:0007669"/>
    <property type="project" value="InterPro"/>
</dbReference>
<comment type="similarity">
    <text evidence="1">Belongs to the 'GDSL' lipolytic enzyme family.</text>
</comment>
<sequence>MAKSERSQTMRLKPSKDCFSFLMSRSLLILFITNCKGALVQAAMYPAVFTFGDSLVDNGNNNYLASLARANFPPNGCDYGSGIATGRFCNGFTLSDYIGLFMGIDPPPAYFDHLTFNLDIKKGVNFASGAGGILDESGYNYLERIPMSQQIEYFALVKETLTQEIGNVTVDSLFMNSLCIIVLGSNDYINNYMLQGSVARSMFTPDEYADLLISTYSQHILKLYNIGARKVLITSAGPLGCLPYEMWQMGIKNGECSDEVNKWVQIYNEKLLLFIQDMPQQIPDLYLLYGNAFDKVYAYIQTPHEYGFQYANVSCCGGGMYGAEAPCMPTTSYCNNRSEYVFWDRFHPSDRCNLLISSYFVSGAAPDILPMNLLELAIK</sequence>
<dbReference type="RefSeq" id="XP_024380090.1">
    <property type="nucleotide sequence ID" value="XM_024524322.2"/>
</dbReference>
<dbReference type="OrthoDB" id="1600564at2759"/>
<reference evidence="3 4" key="2">
    <citation type="journal article" date="2018" name="Plant J.">
        <title>The Physcomitrella patens chromosome-scale assembly reveals moss genome structure and evolution.</title>
        <authorList>
            <person name="Lang D."/>
            <person name="Ullrich K.K."/>
            <person name="Murat F."/>
            <person name="Fuchs J."/>
            <person name="Jenkins J."/>
            <person name="Haas F.B."/>
            <person name="Piednoel M."/>
            <person name="Gundlach H."/>
            <person name="Van Bel M."/>
            <person name="Meyberg R."/>
            <person name="Vives C."/>
            <person name="Morata J."/>
            <person name="Symeonidi A."/>
            <person name="Hiss M."/>
            <person name="Muchero W."/>
            <person name="Kamisugi Y."/>
            <person name="Saleh O."/>
            <person name="Blanc G."/>
            <person name="Decker E.L."/>
            <person name="van Gessel N."/>
            <person name="Grimwood J."/>
            <person name="Hayes R.D."/>
            <person name="Graham S.W."/>
            <person name="Gunter L.E."/>
            <person name="McDaniel S.F."/>
            <person name="Hoernstein S.N.W."/>
            <person name="Larsson A."/>
            <person name="Li F.W."/>
            <person name="Perroud P.F."/>
            <person name="Phillips J."/>
            <person name="Ranjan P."/>
            <person name="Rokshar D.S."/>
            <person name="Rothfels C.J."/>
            <person name="Schneider L."/>
            <person name="Shu S."/>
            <person name="Stevenson D.W."/>
            <person name="Thummler F."/>
            <person name="Tillich M."/>
            <person name="Villarreal Aguilar J.C."/>
            <person name="Widiez T."/>
            <person name="Wong G.K."/>
            <person name="Wymore A."/>
            <person name="Zhang Y."/>
            <person name="Zimmer A.D."/>
            <person name="Quatrano R.S."/>
            <person name="Mayer K.F.X."/>
            <person name="Goodstein D."/>
            <person name="Casacuberta J.M."/>
            <person name="Vandepoele K."/>
            <person name="Reski R."/>
            <person name="Cuming A.C."/>
            <person name="Tuskan G.A."/>
            <person name="Maumus F."/>
            <person name="Salse J."/>
            <person name="Schmutz J."/>
            <person name="Rensing S.A."/>
        </authorList>
    </citation>
    <scope>NUCLEOTIDE SEQUENCE [LARGE SCALE GENOMIC DNA]</scope>
    <source>
        <strain evidence="3 4">cv. Gransden 2004</strain>
    </source>
</reference>
<dbReference type="InterPro" id="IPR051058">
    <property type="entry name" value="GDSL_Est/Lipase"/>
</dbReference>
<dbReference type="SUPFAM" id="SSF52266">
    <property type="entry name" value="SGNH hydrolase"/>
    <property type="match status" value="1"/>
</dbReference>
<dbReference type="PANTHER" id="PTHR45648:SF165">
    <property type="entry name" value="GDSL ESTERASE_LIPASE"/>
    <property type="match status" value="1"/>
</dbReference>
<dbReference type="EnsemblPlants" id="Pp3c7_12790V3.2">
    <property type="protein sequence ID" value="Pp3c7_12790V3.2"/>
    <property type="gene ID" value="Pp3c7_12790"/>
</dbReference>
<dbReference type="RefSeq" id="XP_073391251.1">
    <property type="nucleotide sequence ID" value="XM_073535150.1"/>
</dbReference>
<dbReference type="InParanoid" id="A0A7I4EH23"/>
<evidence type="ECO:0000313" key="4">
    <source>
        <dbReference type="Proteomes" id="UP000006727"/>
    </source>
</evidence>
<dbReference type="InterPro" id="IPR036514">
    <property type="entry name" value="SGNH_hydro_sf"/>
</dbReference>
<dbReference type="InterPro" id="IPR035669">
    <property type="entry name" value="SGNH_plant_lipase-like"/>
</dbReference>
<dbReference type="Proteomes" id="UP000006727">
    <property type="component" value="Chromosome 7"/>
</dbReference>
<name>A0A7I4EH23_PHYPA</name>